<proteinExistence type="predicted"/>
<dbReference type="EMBL" id="CM023487">
    <property type="protein sequence ID" value="KAH6925452.1"/>
    <property type="molecule type" value="Genomic_DNA"/>
</dbReference>
<evidence type="ECO:0000313" key="2">
    <source>
        <dbReference type="Proteomes" id="UP000821845"/>
    </source>
</evidence>
<gene>
    <name evidence="1" type="ORF">HPB50_005629</name>
</gene>
<name>A0ACB7RUG5_HYAAI</name>
<sequence>MPPRWKEIFGRVRWGGPDARNGDRHLKCAQRDHCRAAQRLNLSSKRRRRHAAGSTAADGSQSAADGPVFVTRYAELLRDSPPAVPPALLRGLSRKDTGLGKVKVMLRVCPAATSGGESSSSSSTPSHSPAHEPGTLVHGISSFLQLDSRKKQVTLYDPTVSGSCGGSADRASSGDEATTPSSPSSAPARLTGVAAPKMFAFDAVFSQDATQAEVCSSALTELVQAVVNGTDACLFVYGPAGLGESATKPHETESGRTWGIFLRCVNCDRGI</sequence>
<protein>
    <submittedName>
        <fullName evidence="1">Uncharacterized protein</fullName>
    </submittedName>
</protein>
<keyword evidence="2" id="KW-1185">Reference proteome</keyword>
<comment type="caution">
    <text evidence="1">The sequence shown here is derived from an EMBL/GenBank/DDBJ whole genome shotgun (WGS) entry which is preliminary data.</text>
</comment>
<dbReference type="Proteomes" id="UP000821845">
    <property type="component" value="Chromosome 7"/>
</dbReference>
<accession>A0ACB7RUG5</accession>
<reference evidence="1" key="1">
    <citation type="submission" date="2020-05" db="EMBL/GenBank/DDBJ databases">
        <title>Large-scale comparative analyses of tick genomes elucidate their genetic diversity and vector capacities.</title>
        <authorList>
            <person name="Jia N."/>
            <person name="Wang J."/>
            <person name="Shi W."/>
            <person name="Du L."/>
            <person name="Sun Y."/>
            <person name="Zhan W."/>
            <person name="Jiang J."/>
            <person name="Wang Q."/>
            <person name="Zhang B."/>
            <person name="Ji P."/>
            <person name="Sakyi L.B."/>
            <person name="Cui X."/>
            <person name="Yuan T."/>
            <person name="Jiang B."/>
            <person name="Yang W."/>
            <person name="Lam T.T.-Y."/>
            <person name="Chang Q."/>
            <person name="Ding S."/>
            <person name="Wang X."/>
            <person name="Zhu J."/>
            <person name="Ruan X."/>
            <person name="Zhao L."/>
            <person name="Wei J."/>
            <person name="Que T."/>
            <person name="Du C."/>
            <person name="Cheng J."/>
            <person name="Dai P."/>
            <person name="Han X."/>
            <person name="Huang E."/>
            <person name="Gao Y."/>
            <person name="Liu J."/>
            <person name="Shao H."/>
            <person name="Ye R."/>
            <person name="Li L."/>
            <person name="Wei W."/>
            <person name="Wang X."/>
            <person name="Wang C."/>
            <person name="Yang T."/>
            <person name="Huo Q."/>
            <person name="Li W."/>
            <person name="Guo W."/>
            <person name="Chen H."/>
            <person name="Zhou L."/>
            <person name="Ni X."/>
            <person name="Tian J."/>
            <person name="Zhou Y."/>
            <person name="Sheng Y."/>
            <person name="Liu T."/>
            <person name="Pan Y."/>
            <person name="Xia L."/>
            <person name="Li J."/>
            <person name="Zhao F."/>
            <person name="Cao W."/>
        </authorList>
    </citation>
    <scope>NUCLEOTIDE SEQUENCE</scope>
    <source>
        <strain evidence="1">Hyas-2018</strain>
    </source>
</reference>
<evidence type="ECO:0000313" key="1">
    <source>
        <dbReference type="EMBL" id="KAH6925452.1"/>
    </source>
</evidence>
<organism evidence="1 2">
    <name type="scientific">Hyalomma asiaticum</name>
    <name type="common">Tick</name>
    <dbReference type="NCBI Taxonomy" id="266040"/>
    <lineage>
        <taxon>Eukaryota</taxon>
        <taxon>Metazoa</taxon>
        <taxon>Ecdysozoa</taxon>
        <taxon>Arthropoda</taxon>
        <taxon>Chelicerata</taxon>
        <taxon>Arachnida</taxon>
        <taxon>Acari</taxon>
        <taxon>Parasitiformes</taxon>
        <taxon>Ixodida</taxon>
        <taxon>Ixodoidea</taxon>
        <taxon>Ixodidae</taxon>
        <taxon>Hyalomminae</taxon>
        <taxon>Hyalomma</taxon>
    </lineage>
</organism>